<dbReference type="SUPFAM" id="SSF49764">
    <property type="entry name" value="HSP20-like chaperones"/>
    <property type="match status" value="1"/>
</dbReference>
<dbReference type="KEGG" id="mou:OU421_02835"/>
<dbReference type="Gene3D" id="2.60.40.790">
    <property type="match status" value="1"/>
</dbReference>
<dbReference type="EMBL" id="CP113361">
    <property type="protein sequence ID" value="WAI01826.1"/>
    <property type="molecule type" value="Genomic_DNA"/>
</dbReference>
<dbReference type="CDD" id="cd06464">
    <property type="entry name" value="ACD_sHsps-like"/>
    <property type="match status" value="1"/>
</dbReference>
<dbReference type="PANTHER" id="PTHR11527">
    <property type="entry name" value="HEAT-SHOCK PROTEIN 20 FAMILY MEMBER"/>
    <property type="match status" value="1"/>
</dbReference>
<reference evidence="4" key="1">
    <citation type="submission" date="2022-11" db="EMBL/GenBank/DDBJ databases">
        <title>Complete genome sequence of Methanogenium organophilum DSM 3596.</title>
        <authorList>
            <person name="Chen S.-C."/>
            <person name="Lai S.-J."/>
            <person name="You Y.-T."/>
        </authorList>
    </citation>
    <scope>NUCLEOTIDE SEQUENCE</scope>
    <source>
        <strain evidence="4">DSM 3596</strain>
    </source>
</reference>
<proteinExistence type="inferred from homology"/>
<evidence type="ECO:0000313" key="5">
    <source>
        <dbReference type="Proteomes" id="UP001163096"/>
    </source>
</evidence>
<evidence type="ECO:0000259" key="3">
    <source>
        <dbReference type="PROSITE" id="PS01031"/>
    </source>
</evidence>
<dbReference type="GeneID" id="76834003"/>
<keyword evidence="5" id="KW-1185">Reference proteome</keyword>
<dbReference type="Proteomes" id="UP001163096">
    <property type="component" value="Chromosome"/>
</dbReference>
<dbReference type="AlphaFoldDB" id="A0A9X9T8V5"/>
<comment type="similarity">
    <text evidence="1 2">Belongs to the small heat shock protein (HSP20) family.</text>
</comment>
<protein>
    <submittedName>
        <fullName evidence="4">Hsp20/alpha crystallin family protein</fullName>
    </submittedName>
</protein>
<dbReference type="RefSeq" id="WP_268187102.1">
    <property type="nucleotide sequence ID" value="NZ_CP113361.1"/>
</dbReference>
<dbReference type="InterPro" id="IPR008978">
    <property type="entry name" value="HSP20-like_chaperone"/>
</dbReference>
<dbReference type="InterPro" id="IPR031107">
    <property type="entry name" value="Small_HSP"/>
</dbReference>
<accession>A0A9X9T8V5</accession>
<dbReference type="Pfam" id="PF00011">
    <property type="entry name" value="HSP20"/>
    <property type="match status" value="1"/>
</dbReference>
<evidence type="ECO:0000313" key="4">
    <source>
        <dbReference type="EMBL" id="WAI01826.1"/>
    </source>
</evidence>
<gene>
    <name evidence="4" type="ORF">OU421_02835</name>
</gene>
<name>A0A9X9T8V5_METOG</name>
<evidence type="ECO:0000256" key="2">
    <source>
        <dbReference type="RuleBase" id="RU003616"/>
    </source>
</evidence>
<evidence type="ECO:0000256" key="1">
    <source>
        <dbReference type="PROSITE-ProRule" id="PRU00285"/>
    </source>
</evidence>
<sequence>MIRRPYRWSVYDEFEDMRRQMDQLMKWASSTSPALALPEGGERAEVVPIFREGWSGGFQVDVTEDENEVIVTADMMPGIEKENISMELVSPKALEITCERREEREERKGEEGETGRYYLHERKYGSMSRVIPLPKSVNPEGAKASFRNGILEVRLPVSALETQRRIAIE</sequence>
<feature type="domain" description="SHSP" evidence="3">
    <location>
        <begin position="51"/>
        <end position="169"/>
    </location>
</feature>
<dbReference type="InterPro" id="IPR002068">
    <property type="entry name" value="A-crystallin/Hsp20_dom"/>
</dbReference>
<organism evidence="4 5">
    <name type="scientific">Methanogenium organophilum</name>
    <dbReference type="NCBI Taxonomy" id="2199"/>
    <lineage>
        <taxon>Archaea</taxon>
        <taxon>Methanobacteriati</taxon>
        <taxon>Methanobacteriota</taxon>
        <taxon>Stenosarchaea group</taxon>
        <taxon>Methanomicrobia</taxon>
        <taxon>Methanomicrobiales</taxon>
        <taxon>Methanomicrobiaceae</taxon>
        <taxon>Methanogenium</taxon>
    </lineage>
</organism>
<dbReference type="PROSITE" id="PS01031">
    <property type="entry name" value="SHSP"/>
    <property type="match status" value="1"/>
</dbReference>